<evidence type="ECO:0000256" key="10">
    <source>
        <dbReference type="PIRNR" id="PIRNR001394"/>
    </source>
</evidence>
<comment type="subunit">
    <text evidence="4 10">Homodimer.</text>
</comment>
<evidence type="ECO:0000259" key="12">
    <source>
        <dbReference type="Pfam" id="PF05681"/>
    </source>
</evidence>
<dbReference type="NCBIfam" id="TIGR00722">
    <property type="entry name" value="ttdA_fumA_fumB"/>
    <property type="match status" value="1"/>
</dbReference>
<dbReference type="GO" id="GO:0046872">
    <property type="term" value="F:metal ion binding"/>
    <property type="evidence" value="ECO:0007669"/>
    <property type="project" value="UniProtKB-UniRule"/>
</dbReference>
<dbReference type="EC" id="4.2.1.2" evidence="10"/>
<reference evidence="15" key="2">
    <citation type="submission" date="2018-02" db="EMBL/GenBank/DDBJ databases">
        <title>Phenotypic characterization and whole genome analysis of multidrug-resistant, extended-spectrum beta-lactamase-producing bacteria isolated from dogs in Germany.</title>
        <authorList>
            <person name="Williamson C."/>
        </authorList>
    </citation>
    <scope>NUCLEOTIDE SEQUENCE [LARGE SCALE GENOMIC DNA]</scope>
    <source>
        <strain evidence="15">AFG_SD03_1510_Ahy_093</strain>
    </source>
</reference>
<proteinExistence type="inferred from homology"/>
<keyword evidence="9 10" id="KW-0456">Lyase</keyword>
<dbReference type="NCBIfam" id="TIGR00723">
    <property type="entry name" value="ttdB_fumA_fumB"/>
    <property type="match status" value="1"/>
</dbReference>
<comment type="caution">
    <text evidence="14">The sequence shown here is derived from an EMBL/GenBank/DDBJ whole genome shotgun (WGS) entry which is preliminary data.</text>
</comment>
<keyword evidence="5 10" id="KW-0004">4Fe-4S</keyword>
<accession>A0ABD7G8N1</accession>
<keyword evidence="7 10" id="KW-0408">Iron</keyword>
<dbReference type="PANTHER" id="PTHR43351:SF2">
    <property type="entry name" value="L(+)-TARTRATE DEHYDRATASE SUBUNIT BETA-RELATED"/>
    <property type="match status" value="1"/>
</dbReference>
<comment type="function">
    <text evidence="10">Catalyzes the reversible hydration of fumarate to (S)-malate.</text>
</comment>
<feature type="domain" description="Fe-S hydro-lyase tartrate dehydratase beta-type catalytic" evidence="13">
    <location>
        <begin position="379"/>
        <end position="581"/>
    </location>
</feature>
<keyword evidence="8 10" id="KW-0411">Iron-sulfur</keyword>
<gene>
    <name evidence="14" type="ORF">C6C11_09850</name>
</gene>
<dbReference type="Pfam" id="PF05681">
    <property type="entry name" value="Fumerase"/>
    <property type="match status" value="1"/>
</dbReference>
<evidence type="ECO:0000256" key="5">
    <source>
        <dbReference type="ARBA" id="ARBA00022485"/>
    </source>
</evidence>
<sequence length="598" mass="64478">MRTGHGAPSGDQNGGYAALVSFFVTQATVYSLLPSRYGGGKRIIAAGIFRKNTPLSYRADRQAAWHHPTEARLIWKPLLCIEPETRTSEDDMSIIKKQDFIDSIADALQYISYYHPLDFVQAAKAAYDREINPAAKDALAQILINSRMSAEGHRPLCQDTGIVTCFVKIGMQVQWDSDMTVQEMVDEGTRRAYTNPDNPLRASVLADPAGSRKNTKDNAPAVVHIDMIPGDKVEVSIAAKGGGSENKSKMVMLNPSDDVVEWVLKTVPTMGAGWCPPGMLGIGIGGTAEKAAVLAKEALMEHIDIQELIARGPETTEEKLRVELYDKVNKLGIGAQGLGGLTTVLDVKVKSAPTHAASKPVVMIPNCAATRHVHFELDGSGPAELTPPKLEDWPEITRSAGGNVRRVNVDGITKAELASWKSGDTVLLSGKILTGRDAAHKRIADMLKKGEGLPEGVDFTNRFIYYVGPVDAVRDEVVGPAGPTTSTRMDKFTDMMLGETGLIGMIGKSERGPKTVESIKQHQAVYLMAVGGAAYLVAKAIKKARVVAFADLGMEAIYEFEVEDMPVTVAVDSQGNNIHETGPAYWSAKIAELDGKLA</sequence>
<dbReference type="InterPro" id="IPR004647">
    <property type="entry name" value="Fe-S_hydro-lyase_TtdB-typ_cat"/>
</dbReference>
<evidence type="ECO:0000313" key="14">
    <source>
        <dbReference type="EMBL" id="RCF49866.1"/>
    </source>
</evidence>
<comment type="cofactor">
    <cofactor evidence="2 10">
        <name>[4Fe-4S] cluster</name>
        <dbReference type="ChEBI" id="CHEBI:49883"/>
    </cofactor>
</comment>
<dbReference type="GO" id="GO:0051539">
    <property type="term" value="F:4 iron, 4 sulfur cluster binding"/>
    <property type="evidence" value="ECO:0007669"/>
    <property type="project" value="UniProtKB-UniRule"/>
</dbReference>
<feature type="region of interest" description="Disordered" evidence="11">
    <location>
        <begin position="191"/>
        <end position="216"/>
    </location>
</feature>
<evidence type="ECO:0000256" key="1">
    <source>
        <dbReference type="ARBA" id="ARBA00000929"/>
    </source>
</evidence>
<organism evidence="14 15">
    <name type="scientific">Aeromonas hydrophila</name>
    <dbReference type="NCBI Taxonomy" id="644"/>
    <lineage>
        <taxon>Bacteria</taxon>
        <taxon>Pseudomonadati</taxon>
        <taxon>Pseudomonadota</taxon>
        <taxon>Gammaproteobacteria</taxon>
        <taxon>Aeromonadales</taxon>
        <taxon>Aeromonadaceae</taxon>
        <taxon>Aeromonas</taxon>
    </lineage>
</organism>
<comment type="catalytic activity">
    <reaction evidence="1 10">
        <text>(S)-malate = fumarate + H2O</text>
        <dbReference type="Rhea" id="RHEA:12460"/>
        <dbReference type="ChEBI" id="CHEBI:15377"/>
        <dbReference type="ChEBI" id="CHEBI:15589"/>
        <dbReference type="ChEBI" id="CHEBI:29806"/>
        <dbReference type="EC" id="4.2.1.2"/>
    </reaction>
</comment>
<dbReference type="PANTHER" id="PTHR43351">
    <property type="entry name" value="L(+)-TARTRATE DEHYDRATASE SUBUNIT BETA"/>
    <property type="match status" value="1"/>
</dbReference>
<dbReference type="PIRSF" id="PIRSF001394">
    <property type="entry name" value="Fe_dep_fumar_hy"/>
    <property type="match status" value="1"/>
</dbReference>
<dbReference type="Gene3D" id="3.20.130.10">
    <property type="entry name" value="Fe-S hydro-lyase, tartrate dehydratase beta-type, catalytic domain"/>
    <property type="match status" value="1"/>
</dbReference>
<dbReference type="InterPro" id="IPR011167">
    <property type="entry name" value="Fe_dep_fumarate_hydratase"/>
</dbReference>
<evidence type="ECO:0000313" key="15">
    <source>
        <dbReference type="Proteomes" id="UP000253075"/>
    </source>
</evidence>
<evidence type="ECO:0000256" key="3">
    <source>
        <dbReference type="ARBA" id="ARBA00008876"/>
    </source>
</evidence>
<dbReference type="SUPFAM" id="SSF117457">
    <property type="entry name" value="FumA C-terminal domain-like"/>
    <property type="match status" value="1"/>
</dbReference>
<evidence type="ECO:0000256" key="7">
    <source>
        <dbReference type="ARBA" id="ARBA00023004"/>
    </source>
</evidence>
<feature type="domain" description="Fe-S hydro-lyase tartrate dehydratase alpha-type catalytic" evidence="12">
    <location>
        <begin position="102"/>
        <end position="375"/>
    </location>
</feature>
<dbReference type="AlphaFoldDB" id="A0ABD7G8N1"/>
<evidence type="ECO:0000256" key="9">
    <source>
        <dbReference type="ARBA" id="ARBA00023239"/>
    </source>
</evidence>
<protein>
    <recommendedName>
        <fullName evidence="10">Fumarate hydratase class I</fullName>
        <ecNumber evidence="10">4.2.1.2</ecNumber>
    </recommendedName>
</protein>
<evidence type="ECO:0000256" key="6">
    <source>
        <dbReference type="ARBA" id="ARBA00022723"/>
    </source>
</evidence>
<keyword evidence="6 10" id="KW-0479">Metal-binding</keyword>
<dbReference type="EMBL" id="PUTQ01000012">
    <property type="protein sequence ID" value="RCF49866.1"/>
    <property type="molecule type" value="Genomic_DNA"/>
</dbReference>
<reference evidence="14 15" key="1">
    <citation type="journal article" date="2018" name="PLoS ONE">
        <title>Phenotypic characterization and whole genome analysis of extended-spectrum beta-lactamase-producing bacteria isolated from dogs in Germany.</title>
        <authorList>
            <person name="Boehmer T."/>
            <person name="Vogler A.J."/>
            <person name="Thomas A."/>
            <person name="Sauer S."/>
            <person name="Hergenroether M."/>
            <person name="Straubinger R.K."/>
            <person name="Birdsell D."/>
            <person name="Keim P."/>
            <person name="Sahl J.W."/>
            <person name="Williamson C.H."/>
            <person name="Riehm J.M."/>
        </authorList>
    </citation>
    <scope>NUCLEOTIDE SEQUENCE [LARGE SCALE GENOMIC DNA]</scope>
    <source>
        <strain evidence="14 15">AFG_SD03_1510_Ahy_093</strain>
    </source>
</reference>
<evidence type="ECO:0000256" key="11">
    <source>
        <dbReference type="SAM" id="MobiDB-lite"/>
    </source>
</evidence>
<comment type="similarity">
    <text evidence="3 10">Belongs to the class-I fumarase family.</text>
</comment>
<dbReference type="Pfam" id="PF05683">
    <property type="entry name" value="Fumerase_C"/>
    <property type="match status" value="1"/>
</dbReference>
<dbReference type="GO" id="GO:0004333">
    <property type="term" value="F:fumarate hydratase activity"/>
    <property type="evidence" value="ECO:0007669"/>
    <property type="project" value="UniProtKB-UniRule"/>
</dbReference>
<dbReference type="InterPro" id="IPR036660">
    <property type="entry name" value="Fe-S_hydroAse_TtdB_cat_sf"/>
</dbReference>
<evidence type="ECO:0000256" key="4">
    <source>
        <dbReference type="ARBA" id="ARBA00011738"/>
    </source>
</evidence>
<dbReference type="Proteomes" id="UP000253075">
    <property type="component" value="Unassembled WGS sequence"/>
</dbReference>
<evidence type="ECO:0000256" key="2">
    <source>
        <dbReference type="ARBA" id="ARBA00001966"/>
    </source>
</evidence>
<name>A0ABD7G8N1_AERHY</name>
<dbReference type="InterPro" id="IPR004646">
    <property type="entry name" value="Fe-S_hydro-lyase_TtdA-typ_cat"/>
</dbReference>
<evidence type="ECO:0000256" key="8">
    <source>
        <dbReference type="ARBA" id="ARBA00023014"/>
    </source>
</evidence>
<evidence type="ECO:0000259" key="13">
    <source>
        <dbReference type="Pfam" id="PF05683"/>
    </source>
</evidence>